<feature type="signal peptide" evidence="1">
    <location>
        <begin position="1"/>
        <end position="31"/>
    </location>
</feature>
<keyword evidence="1" id="KW-0732">Signal</keyword>
<dbReference type="EMBL" id="JBHRZI010000010">
    <property type="protein sequence ID" value="MFC3891154.1"/>
    <property type="molecule type" value="Genomic_DNA"/>
</dbReference>
<evidence type="ECO:0000313" key="3">
    <source>
        <dbReference type="Proteomes" id="UP001595690"/>
    </source>
</evidence>
<reference evidence="3" key="1">
    <citation type="journal article" date="2019" name="Int. J. Syst. Evol. Microbiol.">
        <title>The Global Catalogue of Microorganisms (GCM) 10K type strain sequencing project: providing services to taxonomists for standard genome sequencing and annotation.</title>
        <authorList>
            <consortium name="The Broad Institute Genomics Platform"/>
            <consortium name="The Broad Institute Genome Sequencing Center for Infectious Disease"/>
            <person name="Wu L."/>
            <person name="Ma J."/>
        </authorList>
    </citation>
    <scope>NUCLEOTIDE SEQUENCE [LARGE SCALE GENOMIC DNA]</scope>
    <source>
        <strain evidence="3">CGMCC 4.7405</strain>
    </source>
</reference>
<dbReference type="RefSeq" id="WP_382370214.1">
    <property type="nucleotide sequence ID" value="NZ_JBHRZI010000010.1"/>
</dbReference>
<feature type="chain" id="PRO_5046005871" description="Secreted protein" evidence="1">
    <location>
        <begin position="32"/>
        <end position="136"/>
    </location>
</feature>
<accession>A0ABV8BNX3</accession>
<proteinExistence type="predicted"/>
<evidence type="ECO:0000313" key="2">
    <source>
        <dbReference type="EMBL" id="MFC3891154.1"/>
    </source>
</evidence>
<dbReference type="Proteomes" id="UP001595690">
    <property type="component" value="Unassembled WGS sequence"/>
</dbReference>
<organism evidence="2 3">
    <name type="scientific">Lentzea rhizosphaerae</name>
    <dbReference type="NCBI Taxonomy" id="2041025"/>
    <lineage>
        <taxon>Bacteria</taxon>
        <taxon>Bacillati</taxon>
        <taxon>Actinomycetota</taxon>
        <taxon>Actinomycetes</taxon>
        <taxon>Pseudonocardiales</taxon>
        <taxon>Pseudonocardiaceae</taxon>
        <taxon>Lentzea</taxon>
    </lineage>
</organism>
<sequence length="136" mass="13978">MPANKSFRSLALAGAVAALTGTLVAHPSASAAETAAAPCVQKVAVVNNAGFVLSFRVTTRTGGLSPETDNYPINQWRVVDLTATDLPEGSDVRPLVQAVGGTSQTGNTFVSYCRNGQTATYTASGATLNYTVVLIS</sequence>
<protein>
    <recommendedName>
        <fullName evidence="4">Secreted protein</fullName>
    </recommendedName>
</protein>
<gene>
    <name evidence="2" type="ORF">ACFOWZ_06675</name>
</gene>
<name>A0ABV8BNX3_9PSEU</name>
<evidence type="ECO:0008006" key="4">
    <source>
        <dbReference type="Google" id="ProtNLM"/>
    </source>
</evidence>
<keyword evidence="3" id="KW-1185">Reference proteome</keyword>
<comment type="caution">
    <text evidence="2">The sequence shown here is derived from an EMBL/GenBank/DDBJ whole genome shotgun (WGS) entry which is preliminary data.</text>
</comment>
<evidence type="ECO:0000256" key="1">
    <source>
        <dbReference type="SAM" id="SignalP"/>
    </source>
</evidence>